<evidence type="ECO:0000313" key="2">
    <source>
        <dbReference type="EMBL" id="SEV99873.1"/>
    </source>
</evidence>
<protein>
    <submittedName>
        <fullName evidence="2">Uncharacterized protein</fullName>
    </submittedName>
</protein>
<accession>A0A1I0NEN7</accession>
<reference evidence="2 3" key="1">
    <citation type="submission" date="2016-10" db="EMBL/GenBank/DDBJ databases">
        <authorList>
            <person name="de Groot N.N."/>
        </authorList>
    </citation>
    <scope>NUCLEOTIDE SEQUENCE [LARGE SCALE GENOMIC DNA]</scope>
    <source>
        <strain evidence="2 3">DSM 29439</strain>
    </source>
</reference>
<dbReference type="EMBL" id="FOJB01000001">
    <property type="protein sequence ID" value="SEV99873.1"/>
    <property type="molecule type" value="Genomic_DNA"/>
</dbReference>
<evidence type="ECO:0000256" key="1">
    <source>
        <dbReference type="SAM" id="MobiDB-lite"/>
    </source>
</evidence>
<feature type="compositionally biased region" description="Polar residues" evidence="1">
    <location>
        <begin position="29"/>
        <end position="39"/>
    </location>
</feature>
<sequence length="49" mass="5655">MVIWIHRLDDDMSLLAKILTGLEKRSESENNGNHDQCQQPLYKAKFPNG</sequence>
<evidence type="ECO:0000313" key="3">
    <source>
        <dbReference type="Proteomes" id="UP000199650"/>
    </source>
</evidence>
<organism evidence="2 3">
    <name type="scientific">Aliiroseovarius sediminilitoris</name>
    <dbReference type="NCBI Taxonomy" id="1173584"/>
    <lineage>
        <taxon>Bacteria</taxon>
        <taxon>Pseudomonadati</taxon>
        <taxon>Pseudomonadota</taxon>
        <taxon>Alphaproteobacteria</taxon>
        <taxon>Rhodobacterales</taxon>
        <taxon>Paracoccaceae</taxon>
        <taxon>Aliiroseovarius</taxon>
    </lineage>
</organism>
<gene>
    <name evidence="2" type="ORF">SAMN05444851_0775</name>
</gene>
<keyword evidence="3" id="KW-1185">Reference proteome</keyword>
<proteinExistence type="predicted"/>
<feature type="region of interest" description="Disordered" evidence="1">
    <location>
        <begin position="25"/>
        <end position="49"/>
    </location>
</feature>
<dbReference type="Proteomes" id="UP000199650">
    <property type="component" value="Unassembled WGS sequence"/>
</dbReference>
<name>A0A1I0NEN7_9RHOB</name>
<dbReference type="AlphaFoldDB" id="A0A1I0NEN7"/>